<comment type="similarity">
    <text evidence="2">Belongs to the DoxX family.</text>
</comment>
<evidence type="ECO:0000256" key="6">
    <source>
        <dbReference type="ARBA" id="ARBA00023136"/>
    </source>
</evidence>
<evidence type="ECO:0000256" key="4">
    <source>
        <dbReference type="ARBA" id="ARBA00022692"/>
    </source>
</evidence>
<comment type="subcellular location">
    <subcellularLocation>
        <location evidence="1">Cell membrane</location>
        <topology evidence="1">Multi-pass membrane protein</topology>
    </subcellularLocation>
</comment>
<accession>A0A1B2LWJ2</accession>
<feature type="transmembrane region" description="Helical" evidence="7">
    <location>
        <begin position="60"/>
        <end position="77"/>
    </location>
</feature>
<evidence type="ECO:0000313" key="9">
    <source>
        <dbReference type="Proteomes" id="UP000093391"/>
    </source>
</evidence>
<evidence type="ECO:0000256" key="7">
    <source>
        <dbReference type="SAM" id="Phobius"/>
    </source>
</evidence>
<evidence type="ECO:0008006" key="10">
    <source>
        <dbReference type="Google" id="ProtNLM"/>
    </source>
</evidence>
<keyword evidence="9" id="KW-1185">Reference proteome</keyword>
<dbReference type="InterPro" id="IPR032808">
    <property type="entry name" value="DoxX"/>
</dbReference>
<sequence length="140" mass="15100">MLNPNVYIKKTLDHTAINSLISLLGRILVVYIFIVAGWGKITSYADTVLYMQNMGVAGSLLPLTIFVEFGGGLAILLGLQTRLAALGLAVFSVLTALIFHEGHDDAINFMKNLSMAGGLLFIALYGAGRISLDHFLEKSN</sequence>
<evidence type="ECO:0000256" key="2">
    <source>
        <dbReference type="ARBA" id="ARBA00006679"/>
    </source>
</evidence>
<dbReference type="OrthoDB" id="9792760at2"/>
<dbReference type="GO" id="GO:0005886">
    <property type="term" value="C:plasma membrane"/>
    <property type="evidence" value="ECO:0007669"/>
    <property type="project" value="UniProtKB-SubCell"/>
</dbReference>
<evidence type="ECO:0000256" key="1">
    <source>
        <dbReference type="ARBA" id="ARBA00004651"/>
    </source>
</evidence>
<dbReference type="InterPro" id="IPR051907">
    <property type="entry name" value="DoxX-like_oxidoreductase"/>
</dbReference>
<dbReference type="Pfam" id="PF07681">
    <property type="entry name" value="DoxX"/>
    <property type="match status" value="1"/>
</dbReference>
<organism evidence="8 9">
    <name type="scientific">Acinetobacter larvae</name>
    <dbReference type="NCBI Taxonomy" id="1789224"/>
    <lineage>
        <taxon>Bacteria</taxon>
        <taxon>Pseudomonadati</taxon>
        <taxon>Pseudomonadota</taxon>
        <taxon>Gammaproteobacteria</taxon>
        <taxon>Moraxellales</taxon>
        <taxon>Moraxellaceae</taxon>
        <taxon>Acinetobacter</taxon>
    </lineage>
</organism>
<dbReference type="Proteomes" id="UP000093391">
    <property type="component" value="Chromosome"/>
</dbReference>
<dbReference type="PANTHER" id="PTHR33452">
    <property type="entry name" value="OXIDOREDUCTASE CATD-RELATED"/>
    <property type="match status" value="1"/>
</dbReference>
<proteinExistence type="inferred from homology"/>
<gene>
    <name evidence="8" type="ORF">BFG52_02380</name>
</gene>
<name>A0A1B2LWJ2_9GAMM</name>
<keyword evidence="6 7" id="KW-0472">Membrane</keyword>
<reference evidence="8 9" key="1">
    <citation type="submission" date="2016-08" db="EMBL/GenBank/DDBJ databases">
        <authorList>
            <person name="Seilhamer J.J."/>
        </authorList>
    </citation>
    <scope>NUCLEOTIDE SEQUENCE [LARGE SCALE GENOMIC DNA]</scope>
    <source>
        <strain evidence="8 9">BRTC-1</strain>
    </source>
</reference>
<evidence type="ECO:0000313" key="8">
    <source>
        <dbReference type="EMBL" id="AOA57316.1"/>
    </source>
</evidence>
<dbReference type="STRING" id="1789224.BFG52_02380"/>
<evidence type="ECO:0000256" key="5">
    <source>
        <dbReference type="ARBA" id="ARBA00022989"/>
    </source>
</evidence>
<dbReference type="EMBL" id="CP016895">
    <property type="protein sequence ID" value="AOA57316.1"/>
    <property type="molecule type" value="Genomic_DNA"/>
</dbReference>
<keyword evidence="5 7" id="KW-1133">Transmembrane helix</keyword>
<feature type="transmembrane region" description="Helical" evidence="7">
    <location>
        <begin position="112"/>
        <end position="132"/>
    </location>
</feature>
<protein>
    <recommendedName>
        <fullName evidence="10">DoxX family protein</fullName>
    </recommendedName>
</protein>
<dbReference type="AlphaFoldDB" id="A0A1B2LWJ2"/>
<evidence type="ECO:0000256" key="3">
    <source>
        <dbReference type="ARBA" id="ARBA00022475"/>
    </source>
</evidence>
<feature type="transmembrane region" description="Helical" evidence="7">
    <location>
        <begin position="20"/>
        <end position="39"/>
    </location>
</feature>
<dbReference type="KEGG" id="ala:BFG52_02380"/>
<keyword evidence="4 7" id="KW-0812">Transmembrane</keyword>
<feature type="transmembrane region" description="Helical" evidence="7">
    <location>
        <begin position="83"/>
        <end position="100"/>
    </location>
</feature>
<dbReference type="RefSeq" id="WP_067552128.1">
    <property type="nucleotide sequence ID" value="NZ_CP016895.1"/>
</dbReference>
<keyword evidence="3" id="KW-1003">Cell membrane</keyword>
<dbReference type="PANTHER" id="PTHR33452:SF1">
    <property type="entry name" value="INNER MEMBRANE PROTEIN YPHA-RELATED"/>
    <property type="match status" value="1"/>
</dbReference>